<dbReference type="InterPro" id="IPR038770">
    <property type="entry name" value="Na+/solute_symporter_sf"/>
</dbReference>
<feature type="transmembrane region" description="Helical" evidence="10">
    <location>
        <begin position="145"/>
        <end position="168"/>
    </location>
</feature>
<comment type="caution">
    <text evidence="13">The sequence shown here is derived from an EMBL/GenBank/DDBJ whole genome shotgun (WGS) entry which is preliminary data.</text>
</comment>
<keyword evidence="7 10" id="KW-1133">Transmembrane helix</keyword>
<dbReference type="AlphaFoldDB" id="A0A0M0JWV1"/>
<dbReference type="EMBL" id="JWZX01002158">
    <property type="protein sequence ID" value="KOO30807.1"/>
    <property type="molecule type" value="Genomic_DNA"/>
</dbReference>
<feature type="transmembrane region" description="Helical" evidence="10">
    <location>
        <begin position="361"/>
        <end position="379"/>
    </location>
</feature>
<feature type="transmembrane region" description="Helical" evidence="10">
    <location>
        <begin position="43"/>
        <end position="71"/>
    </location>
</feature>
<dbReference type="GO" id="GO:0015297">
    <property type="term" value="F:antiporter activity"/>
    <property type="evidence" value="ECO:0007669"/>
    <property type="project" value="UniProtKB-KW"/>
</dbReference>
<dbReference type="Proteomes" id="UP000037460">
    <property type="component" value="Unassembled WGS sequence"/>
</dbReference>
<dbReference type="OrthoDB" id="4834at2759"/>
<keyword evidence="8" id="KW-0406">Ion transport</keyword>
<evidence type="ECO:0000256" key="3">
    <source>
        <dbReference type="ARBA" id="ARBA00022449"/>
    </source>
</evidence>
<accession>A0A0M0JWV1</accession>
<keyword evidence="3" id="KW-0050">Antiport</keyword>
<evidence type="ECO:0000256" key="5">
    <source>
        <dbReference type="ARBA" id="ARBA00022692"/>
    </source>
</evidence>
<name>A0A0M0JWV1_9EUKA</name>
<feature type="domain" description="RCK N-terminal" evidence="12">
    <location>
        <begin position="439"/>
        <end position="514"/>
    </location>
</feature>
<dbReference type="InterPro" id="IPR003148">
    <property type="entry name" value="RCK_N"/>
</dbReference>
<organism evidence="13 14">
    <name type="scientific">Chrysochromulina tobinii</name>
    <dbReference type="NCBI Taxonomy" id="1460289"/>
    <lineage>
        <taxon>Eukaryota</taxon>
        <taxon>Haptista</taxon>
        <taxon>Haptophyta</taxon>
        <taxon>Prymnesiophyceae</taxon>
        <taxon>Prymnesiales</taxon>
        <taxon>Chrysochromulinaceae</taxon>
        <taxon>Chrysochromulina</taxon>
    </lineage>
</organism>
<evidence type="ECO:0000256" key="6">
    <source>
        <dbReference type="ARBA" id="ARBA00022958"/>
    </source>
</evidence>
<keyword evidence="6" id="KW-0630">Potassium</keyword>
<feature type="transmembrane region" description="Helical" evidence="10">
    <location>
        <begin position="303"/>
        <end position="322"/>
    </location>
</feature>
<keyword evidence="9 10" id="KW-0472">Membrane</keyword>
<dbReference type="PANTHER" id="PTHR46157:SF4">
    <property type="entry name" value="K(+) EFFLUX ANTIPORTER 3, CHLOROPLASTIC"/>
    <property type="match status" value="1"/>
</dbReference>
<dbReference type="Gene3D" id="1.20.1530.20">
    <property type="match status" value="1"/>
</dbReference>
<evidence type="ECO:0000256" key="4">
    <source>
        <dbReference type="ARBA" id="ARBA00022538"/>
    </source>
</evidence>
<gene>
    <name evidence="13" type="ORF">Ctob_002401</name>
</gene>
<feature type="transmembrane region" description="Helical" evidence="10">
    <location>
        <begin position="180"/>
        <end position="203"/>
    </location>
</feature>
<feature type="transmembrane region" description="Helical" evidence="10">
    <location>
        <begin position="251"/>
        <end position="269"/>
    </location>
</feature>
<reference evidence="14" key="1">
    <citation type="journal article" date="2015" name="PLoS Genet.">
        <title>Genome Sequence and Transcriptome Analyses of Chrysochromulina tobin: Metabolic Tools for Enhanced Algal Fitness in the Prominent Order Prymnesiales (Haptophyceae).</title>
        <authorList>
            <person name="Hovde B.T."/>
            <person name="Deodato C.R."/>
            <person name="Hunsperger H.M."/>
            <person name="Ryken S.A."/>
            <person name="Yost W."/>
            <person name="Jha R.K."/>
            <person name="Patterson J."/>
            <person name="Monnat R.J. Jr."/>
            <person name="Barlow S.B."/>
            <person name="Starkenburg S.R."/>
            <person name="Cattolico R.A."/>
        </authorList>
    </citation>
    <scope>NUCLEOTIDE SEQUENCE</scope>
    <source>
        <strain evidence="14">CCMP291</strain>
    </source>
</reference>
<proteinExistence type="predicted"/>
<evidence type="ECO:0000259" key="11">
    <source>
        <dbReference type="Pfam" id="PF00999"/>
    </source>
</evidence>
<keyword evidence="14" id="KW-1185">Reference proteome</keyword>
<sequence>MSVPSLAANVHNFAEKLASGGPKALRSMGEMAHQIHGGERDTIVLLLATALVHPVMNLFGLSPVLGFLFAGMLLGPAGLQWVSDVETTTKLAELGVVFFLFEMGLELELERLKSVGRDAFTLGTAQFLLTTFLIGSLALKAGATGAVALVLGGGLALSSSAFVIQLLNEKGELASRFGRASFGILLLQDLAVVPLLVVTPLLGGTGAQLGAALRLAVIKSVSALSFIFVFGRYMLQYVYRLVASARDQTSFLAITLVTVLSMAGFTAALGLSDTLGAFLAGVLLAETKYRYQIEADIAPFRGLLLGLFFITTGFAIDLKVAIASWPLILGGTLTLLALKTAITTLVCAVGGLKLTAALRSGLLLSQGGEFSFVIFALAQQHGLLLPTQVKLLLTTVVLTMFLTPFLNELGLKASAALERSSGKLILPSPDEAAEKSNYVLIAGFGRVGQAVAEMLTAKLVRYKAFDMDPYKVAEARKLGLPVFFGDATRPEVLQILMKESEANISSVVVTLDTERDCTKTLAQIEKSIEEIDAVNQTMGG</sequence>
<dbReference type="GO" id="GO:0006813">
    <property type="term" value="P:potassium ion transport"/>
    <property type="evidence" value="ECO:0007669"/>
    <property type="project" value="UniProtKB-KW"/>
</dbReference>
<dbReference type="Pfam" id="PF00999">
    <property type="entry name" value="Na_H_Exchanger"/>
    <property type="match status" value="1"/>
</dbReference>
<evidence type="ECO:0000256" key="7">
    <source>
        <dbReference type="ARBA" id="ARBA00022989"/>
    </source>
</evidence>
<feature type="transmembrane region" description="Helical" evidence="10">
    <location>
        <begin position="328"/>
        <end position="349"/>
    </location>
</feature>
<keyword evidence="5 10" id="KW-0812">Transmembrane</keyword>
<dbReference type="Gene3D" id="3.40.50.720">
    <property type="entry name" value="NAD(P)-binding Rossmann-like Domain"/>
    <property type="match status" value="1"/>
</dbReference>
<keyword evidence="4" id="KW-0633">Potassium transport</keyword>
<feature type="domain" description="Cation/H+ exchanger transmembrane" evidence="11">
    <location>
        <begin position="48"/>
        <end position="407"/>
    </location>
</feature>
<evidence type="ECO:0000256" key="8">
    <source>
        <dbReference type="ARBA" id="ARBA00023065"/>
    </source>
</evidence>
<evidence type="ECO:0000256" key="1">
    <source>
        <dbReference type="ARBA" id="ARBA00004141"/>
    </source>
</evidence>
<evidence type="ECO:0000256" key="9">
    <source>
        <dbReference type="ARBA" id="ARBA00023136"/>
    </source>
</evidence>
<dbReference type="InterPro" id="IPR036291">
    <property type="entry name" value="NAD(P)-bd_dom_sf"/>
</dbReference>
<dbReference type="GO" id="GO:1902600">
    <property type="term" value="P:proton transmembrane transport"/>
    <property type="evidence" value="ECO:0007669"/>
    <property type="project" value="InterPro"/>
</dbReference>
<dbReference type="InterPro" id="IPR006153">
    <property type="entry name" value="Cation/H_exchanger_TM"/>
</dbReference>
<evidence type="ECO:0000259" key="12">
    <source>
        <dbReference type="Pfam" id="PF02254"/>
    </source>
</evidence>
<comment type="subcellular location">
    <subcellularLocation>
        <location evidence="1">Membrane</location>
        <topology evidence="1">Multi-pass membrane protein</topology>
    </subcellularLocation>
</comment>
<evidence type="ECO:0000313" key="13">
    <source>
        <dbReference type="EMBL" id="KOO30807.1"/>
    </source>
</evidence>
<keyword evidence="2" id="KW-0813">Transport</keyword>
<protein>
    <submittedName>
        <fullName evidence="13">Uncharacterized protein</fullName>
    </submittedName>
</protein>
<dbReference type="SUPFAM" id="SSF51735">
    <property type="entry name" value="NAD(P)-binding Rossmann-fold domains"/>
    <property type="match status" value="1"/>
</dbReference>
<dbReference type="Pfam" id="PF02254">
    <property type="entry name" value="TrkA_N"/>
    <property type="match status" value="1"/>
</dbReference>
<dbReference type="GO" id="GO:0016020">
    <property type="term" value="C:membrane"/>
    <property type="evidence" value="ECO:0007669"/>
    <property type="project" value="UniProtKB-SubCell"/>
</dbReference>
<dbReference type="PANTHER" id="PTHR46157">
    <property type="entry name" value="K(+) EFFLUX ANTIPORTER 3, CHLOROPLASTIC"/>
    <property type="match status" value="1"/>
</dbReference>
<evidence type="ECO:0000256" key="2">
    <source>
        <dbReference type="ARBA" id="ARBA00022448"/>
    </source>
</evidence>
<feature type="transmembrane region" description="Helical" evidence="10">
    <location>
        <begin position="119"/>
        <end position="139"/>
    </location>
</feature>
<evidence type="ECO:0000313" key="14">
    <source>
        <dbReference type="Proteomes" id="UP000037460"/>
    </source>
</evidence>
<feature type="transmembrane region" description="Helical" evidence="10">
    <location>
        <begin position="209"/>
        <end position="230"/>
    </location>
</feature>
<evidence type="ECO:0000256" key="10">
    <source>
        <dbReference type="SAM" id="Phobius"/>
    </source>
</evidence>